<dbReference type="SUPFAM" id="SSF52172">
    <property type="entry name" value="CheY-like"/>
    <property type="match status" value="1"/>
</dbReference>
<accession>S7T3G9</accession>
<dbReference type="PATRIC" id="fig|1121439.3.peg.2331"/>
<evidence type="ECO:0000256" key="1">
    <source>
        <dbReference type="ARBA" id="ARBA00022679"/>
    </source>
</evidence>
<dbReference type="GO" id="GO:0000160">
    <property type="term" value="P:phosphorelay signal transduction system"/>
    <property type="evidence" value="ECO:0007669"/>
    <property type="project" value="InterPro"/>
</dbReference>
<feature type="domain" description="PAS" evidence="5">
    <location>
        <begin position="147"/>
        <end position="230"/>
    </location>
</feature>
<feature type="domain" description="Response regulatory" evidence="4">
    <location>
        <begin position="12"/>
        <end position="127"/>
    </location>
</feature>
<dbReference type="InterPro" id="IPR035965">
    <property type="entry name" value="PAS-like_dom_sf"/>
</dbReference>
<dbReference type="eggNOG" id="COG2203">
    <property type="taxonomic scope" value="Bacteria"/>
</dbReference>
<keyword evidence="8" id="KW-1185">Reference proteome</keyword>
<dbReference type="PROSITE" id="PS50887">
    <property type="entry name" value="GGDEF"/>
    <property type="match status" value="1"/>
</dbReference>
<dbReference type="SMART" id="SM00065">
    <property type="entry name" value="GAF"/>
    <property type="match status" value="1"/>
</dbReference>
<sequence>MTNSPARDAGLRALFVYTDEKLIDRLVGQLSAHGQQGVLTAANGISEGLRVLGAERYDVVLFEAHTAVDLAKGLSRLRDLFPHVPVVVLSSSQDMALCERALHDGAQDFLVTERSTSFELARAIHYAVERHRVHAAQDRRIKELAADVSRFRLLIENSGDGLLVVTEEGTVLFANPAALHALGRPEAEIVGQPFGFPVIQGGPVVMDVLRKDRETSVAEMSAVEIFWEGETAYLVSLRDITARAEREREQRRQVDAERLVSSMSTLFANLDPKSVDHGIEECLRMLGEFVNADRVSVFLFSRDGHMAHPRHEWGVPGLNSEPGESRDLPMDSLSWLLERLSIFNTALISDVNALPRDAIGERELLGIRATRSLVAVAMRRNGERLGFACLESVRAERMWSEEEIGLLKVAVDLIAAALHRKRSAIEGLALRALLDALMTSDARGAFVEDRKGVIVQANARLADFAPMLPALNVLCGMSVYDVHQRISHEARDPGDAGDRLKKMAQLESMSGERLALASGAVLEFETHPLRVRDKFAGRLWRVWDVTREYAEQRALEGHVRRDGLTGLSTRQRFIEDAGLLLDDRSARDGAALLLIDFDALGSVNATFGMVVGDEVLRQAARRISECCRSSDIVGRFGGDEFGVLLSVCPDLAEAESTARRLLGALQAPYQIGAATVRVGASLGGVHAPAMTGDAVKMFLHAQEALSQAKEQGGGQFIFAGQSSCTVRPSAVGNKPAA</sequence>
<dbReference type="NCBIfam" id="TIGR00229">
    <property type="entry name" value="sensory_box"/>
    <property type="match status" value="1"/>
</dbReference>
<evidence type="ECO:0000313" key="7">
    <source>
        <dbReference type="EMBL" id="EPR31637.1"/>
    </source>
</evidence>
<dbReference type="Gene3D" id="3.40.50.2300">
    <property type="match status" value="1"/>
</dbReference>
<evidence type="ECO:0000259" key="4">
    <source>
        <dbReference type="PROSITE" id="PS50110"/>
    </source>
</evidence>
<organism evidence="7 8">
    <name type="scientific">Alkalidesulfovibrio alkalitolerans DSM 16529</name>
    <dbReference type="NCBI Taxonomy" id="1121439"/>
    <lineage>
        <taxon>Bacteria</taxon>
        <taxon>Pseudomonadati</taxon>
        <taxon>Thermodesulfobacteriota</taxon>
        <taxon>Desulfovibrionia</taxon>
        <taxon>Desulfovibrionales</taxon>
        <taxon>Desulfovibrionaceae</taxon>
        <taxon>Alkalidesulfovibrio</taxon>
    </lineage>
</organism>
<evidence type="ECO:0000256" key="2">
    <source>
        <dbReference type="ARBA" id="ARBA00022777"/>
    </source>
</evidence>
<dbReference type="InterPro" id="IPR001789">
    <property type="entry name" value="Sig_transdc_resp-reg_receiver"/>
</dbReference>
<evidence type="ECO:0000313" key="8">
    <source>
        <dbReference type="Proteomes" id="UP000014975"/>
    </source>
</evidence>
<dbReference type="InterPro" id="IPR052155">
    <property type="entry name" value="Biofilm_reg_signaling"/>
</dbReference>
<dbReference type="EMBL" id="ATHI01000028">
    <property type="protein sequence ID" value="EPR31637.1"/>
    <property type="molecule type" value="Genomic_DNA"/>
</dbReference>
<dbReference type="Gene3D" id="3.30.450.40">
    <property type="match status" value="1"/>
</dbReference>
<name>S7T3G9_9BACT</name>
<dbReference type="CDD" id="cd00130">
    <property type="entry name" value="PAS"/>
    <property type="match status" value="1"/>
</dbReference>
<dbReference type="SMART" id="SM00091">
    <property type="entry name" value="PAS"/>
    <property type="match status" value="1"/>
</dbReference>
<dbReference type="PANTHER" id="PTHR44757">
    <property type="entry name" value="DIGUANYLATE CYCLASE DGCP"/>
    <property type="match status" value="1"/>
</dbReference>
<evidence type="ECO:0000259" key="6">
    <source>
        <dbReference type="PROSITE" id="PS50887"/>
    </source>
</evidence>
<proteinExistence type="predicted"/>
<dbReference type="SMART" id="SM00267">
    <property type="entry name" value="GGDEF"/>
    <property type="match status" value="1"/>
</dbReference>
<dbReference type="InterPro" id="IPR029016">
    <property type="entry name" value="GAF-like_dom_sf"/>
</dbReference>
<comment type="caution">
    <text evidence="7">The sequence shown here is derived from an EMBL/GenBank/DDBJ whole genome shotgun (WGS) entry which is preliminary data.</text>
</comment>
<dbReference type="eggNOG" id="COG3706">
    <property type="taxonomic scope" value="Bacteria"/>
</dbReference>
<dbReference type="GO" id="GO:0016301">
    <property type="term" value="F:kinase activity"/>
    <property type="evidence" value="ECO:0007669"/>
    <property type="project" value="UniProtKB-KW"/>
</dbReference>
<protein>
    <submittedName>
        <fullName evidence="7">Diguanylate cyclase with PAS/PAC and GAF sensor</fullName>
    </submittedName>
</protein>
<dbReference type="SUPFAM" id="SSF55785">
    <property type="entry name" value="PYP-like sensor domain (PAS domain)"/>
    <property type="match status" value="1"/>
</dbReference>
<dbReference type="STRING" id="1121439.dsat_0961"/>
<keyword evidence="2" id="KW-0418">Kinase</keyword>
<dbReference type="InterPro" id="IPR003018">
    <property type="entry name" value="GAF"/>
</dbReference>
<feature type="domain" description="GGDEF" evidence="6">
    <location>
        <begin position="588"/>
        <end position="721"/>
    </location>
</feature>
<dbReference type="CDD" id="cd01949">
    <property type="entry name" value="GGDEF"/>
    <property type="match status" value="1"/>
</dbReference>
<evidence type="ECO:0000259" key="5">
    <source>
        <dbReference type="PROSITE" id="PS50112"/>
    </source>
</evidence>
<comment type="caution">
    <text evidence="3">Lacks conserved residue(s) required for the propagation of feature annotation.</text>
</comment>
<reference evidence="7 8" key="1">
    <citation type="journal article" date="2013" name="Genome Announc.">
        <title>Draft genome sequences for three mercury-methylating, sulfate-reducing bacteria.</title>
        <authorList>
            <person name="Brown S.D."/>
            <person name="Hurt R.A.Jr."/>
            <person name="Gilmour C.C."/>
            <person name="Elias D.A."/>
        </authorList>
    </citation>
    <scope>NUCLEOTIDE SEQUENCE [LARGE SCALE GENOMIC DNA]</scope>
    <source>
        <strain evidence="7 8">DSM 16529</strain>
    </source>
</reference>
<dbReference type="InterPro" id="IPR043128">
    <property type="entry name" value="Rev_trsase/Diguanyl_cyclase"/>
</dbReference>
<dbReference type="AlphaFoldDB" id="S7T3G9"/>
<dbReference type="RefSeq" id="WP_020887658.1">
    <property type="nucleotide sequence ID" value="NZ_ATHI01000028.1"/>
</dbReference>
<evidence type="ECO:0000256" key="3">
    <source>
        <dbReference type="PROSITE-ProRule" id="PRU00169"/>
    </source>
</evidence>
<dbReference type="SUPFAM" id="SSF55073">
    <property type="entry name" value="Nucleotide cyclase"/>
    <property type="match status" value="1"/>
</dbReference>
<dbReference type="PROSITE" id="PS50112">
    <property type="entry name" value="PAS"/>
    <property type="match status" value="1"/>
</dbReference>
<dbReference type="NCBIfam" id="TIGR00254">
    <property type="entry name" value="GGDEF"/>
    <property type="match status" value="1"/>
</dbReference>
<dbReference type="InterPro" id="IPR029787">
    <property type="entry name" value="Nucleotide_cyclase"/>
</dbReference>
<dbReference type="InterPro" id="IPR011006">
    <property type="entry name" value="CheY-like_superfamily"/>
</dbReference>
<dbReference type="eggNOG" id="COG5001">
    <property type="taxonomic scope" value="Bacteria"/>
</dbReference>
<dbReference type="CDD" id="cd00156">
    <property type="entry name" value="REC"/>
    <property type="match status" value="1"/>
</dbReference>
<dbReference type="OrthoDB" id="9781059at2"/>
<dbReference type="Proteomes" id="UP000014975">
    <property type="component" value="Unassembled WGS sequence"/>
</dbReference>
<dbReference type="Pfam" id="PF01590">
    <property type="entry name" value="GAF"/>
    <property type="match status" value="1"/>
</dbReference>
<dbReference type="InterPro" id="IPR000160">
    <property type="entry name" value="GGDEF_dom"/>
</dbReference>
<keyword evidence="1" id="KW-0808">Transferase</keyword>
<gene>
    <name evidence="7" type="ORF">dsat_0961</name>
</gene>
<dbReference type="Pfam" id="PF00990">
    <property type="entry name" value="GGDEF"/>
    <property type="match status" value="1"/>
</dbReference>
<dbReference type="Pfam" id="PF13188">
    <property type="entry name" value="PAS_8"/>
    <property type="match status" value="1"/>
</dbReference>
<dbReference type="SUPFAM" id="SSF55781">
    <property type="entry name" value="GAF domain-like"/>
    <property type="match status" value="1"/>
</dbReference>
<dbReference type="Gene3D" id="3.30.450.20">
    <property type="entry name" value="PAS domain"/>
    <property type="match status" value="1"/>
</dbReference>
<dbReference type="PANTHER" id="PTHR44757:SF2">
    <property type="entry name" value="BIOFILM ARCHITECTURE MAINTENANCE PROTEIN MBAA"/>
    <property type="match status" value="1"/>
</dbReference>
<dbReference type="Gene3D" id="3.30.70.270">
    <property type="match status" value="1"/>
</dbReference>
<dbReference type="PROSITE" id="PS50110">
    <property type="entry name" value="RESPONSE_REGULATORY"/>
    <property type="match status" value="1"/>
</dbReference>
<dbReference type="InterPro" id="IPR000014">
    <property type="entry name" value="PAS"/>
</dbReference>